<feature type="transmembrane region" description="Helical" evidence="3">
    <location>
        <begin position="339"/>
        <end position="356"/>
    </location>
</feature>
<evidence type="ECO:0000313" key="4">
    <source>
        <dbReference type="EMBL" id="SNU33946.1"/>
    </source>
</evidence>
<dbReference type="Gene3D" id="1.20.1640.10">
    <property type="entry name" value="Multidrug efflux transporter AcrB transmembrane domain"/>
    <property type="match status" value="2"/>
</dbReference>
<evidence type="ECO:0000313" key="5">
    <source>
        <dbReference type="Proteomes" id="UP000220639"/>
    </source>
</evidence>
<accession>A0A285AZ93</accession>
<keyword evidence="1 3" id="KW-0812">Transmembrane</keyword>
<gene>
    <name evidence="4" type="ORF">KOSB73_220065</name>
</gene>
<dbReference type="PANTHER" id="PTHR32063:SF18">
    <property type="entry name" value="CATION EFFLUX SYSTEM PROTEIN"/>
    <property type="match status" value="1"/>
</dbReference>
<evidence type="ECO:0000256" key="3">
    <source>
        <dbReference type="SAM" id="Phobius"/>
    </source>
</evidence>
<dbReference type="Proteomes" id="UP000220639">
    <property type="component" value="Unassembled WGS sequence"/>
</dbReference>
<dbReference type="InterPro" id="IPR001036">
    <property type="entry name" value="Acrflvin-R"/>
</dbReference>
<dbReference type="EMBL" id="FZTC01000015">
    <property type="protein sequence ID" value="SNU33946.1"/>
    <property type="molecule type" value="Genomic_DNA"/>
</dbReference>
<organism evidence="4 5">
    <name type="scientific">Klebsiella grimontii</name>
    <dbReference type="NCBI Taxonomy" id="2058152"/>
    <lineage>
        <taxon>Bacteria</taxon>
        <taxon>Pseudomonadati</taxon>
        <taxon>Pseudomonadota</taxon>
        <taxon>Gammaproteobacteria</taxon>
        <taxon>Enterobacterales</taxon>
        <taxon>Enterobacteriaceae</taxon>
        <taxon>Klebsiella/Raoultella group</taxon>
        <taxon>Klebsiella</taxon>
    </lineage>
</organism>
<feature type="transmembrane region" description="Helical" evidence="3">
    <location>
        <begin position="861"/>
        <end position="879"/>
    </location>
</feature>
<dbReference type="Gene3D" id="3.30.70.1430">
    <property type="entry name" value="Multidrug efflux transporter AcrB pore domain"/>
    <property type="match status" value="2"/>
</dbReference>
<feature type="transmembrane region" description="Helical" evidence="3">
    <location>
        <begin position="436"/>
        <end position="455"/>
    </location>
</feature>
<dbReference type="SUPFAM" id="SSF82693">
    <property type="entry name" value="Multidrug efflux transporter AcrB pore domain, PN1, PN2, PC1 and PC2 subdomains"/>
    <property type="match status" value="3"/>
</dbReference>
<feature type="transmembrane region" description="Helical" evidence="3">
    <location>
        <begin position="528"/>
        <end position="548"/>
    </location>
</feature>
<dbReference type="PRINTS" id="PR00702">
    <property type="entry name" value="ACRIFLAVINRP"/>
</dbReference>
<dbReference type="Gene3D" id="3.30.70.1320">
    <property type="entry name" value="Multidrug efflux transporter AcrB pore domain like"/>
    <property type="match status" value="1"/>
</dbReference>
<feature type="transmembrane region" description="Helical" evidence="3">
    <location>
        <begin position="886"/>
        <end position="908"/>
    </location>
</feature>
<evidence type="ECO:0000256" key="1">
    <source>
        <dbReference type="ARBA" id="ARBA00022692"/>
    </source>
</evidence>
<protein>
    <submittedName>
        <fullName evidence="4">Cation/multidrug efflux pump</fullName>
    </submittedName>
</protein>
<keyword evidence="2 3" id="KW-1133">Transmembrane helix</keyword>
<keyword evidence="3" id="KW-0472">Membrane</keyword>
<evidence type="ECO:0000256" key="2">
    <source>
        <dbReference type="ARBA" id="ARBA00022989"/>
    </source>
</evidence>
<feature type="transmembrane region" description="Helical" evidence="3">
    <location>
        <begin position="914"/>
        <end position="935"/>
    </location>
</feature>
<dbReference type="SUPFAM" id="SSF82714">
    <property type="entry name" value="Multidrug efflux transporter AcrB TolC docking domain, DN and DC subdomains"/>
    <property type="match status" value="2"/>
</dbReference>
<dbReference type="SUPFAM" id="SSF82866">
    <property type="entry name" value="Multidrug efflux transporter AcrB transmembrane domain"/>
    <property type="match status" value="2"/>
</dbReference>
<dbReference type="Pfam" id="PF00873">
    <property type="entry name" value="ACR_tran"/>
    <property type="match status" value="1"/>
</dbReference>
<dbReference type="Gene3D" id="3.30.70.1440">
    <property type="entry name" value="Multidrug efflux transporter AcrB pore domain"/>
    <property type="match status" value="1"/>
</dbReference>
<feature type="transmembrane region" description="Helical" evidence="3">
    <location>
        <begin position="20"/>
        <end position="38"/>
    </location>
</feature>
<feature type="transmembrane region" description="Helical" evidence="3">
    <location>
        <begin position="467"/>
        <end position="489"/>
    </location>
</feature>
<dbReference type="PANTHER" id="PTHR32063">
    <property type="match status" value="1"/>
</dbReference>
<dbReference type="InterPro" id="IPR027463">
    <property type="entry name" value="AcrB_DN_DC_subdom"/>
</dbReference>
<reference evidence="5" key="1">
    <citation type="submission" date="2017-08" db="EMBL/GenBank/DDBJ databases">
        <authorList>
            <person name="Brisse S."/>
        </authorList>
    </citation>
    <scope>NUCLEOTIDE SEQUENCE [LARGE SCALE GENOMIC DNA]</scope>
    <source>
        <strain evidence="5">06D021</strain>
    </source>
</reference>
<dbReference type="GO" id="GO:0005886">
    <property type="term" value="C:plasma membrane"/>
    <property type="evidence" value="ECO:0007669"/>
    <property type="project" value="TreeGrafter"/>
</dbReference>
<proteinExistence type="predicted"/>
<feature type="transmembrane region" description="Helical" evidence="3">
    <location>
        <begin position="363"/>
        <end position="381"/>
    </location>
</feature>
<feature type="transmembrane region" description="Helical" evidence="3">
    <location>
        <begin position="988"/>
        <end position="1012"/>
    </location>
</feature>
<name>A0A285AZ93_9ENTR</name>
<dbReference type="GO" id="GO:0042910">
    <property type="term" value="F:xenobiotic transmembrane transporter activity"/>
    <property type="evidence" value="ECO:0007669"/>
    <property type="project" value="TreeGrafter"/>
</dbReference>
<dbReference type="RefSeq" id="WP_098140362.1">
    <property type="nucleotide sequence ID" value="NZ_CABGNE010000001.1"/>
</dbReference>
<dbReference type="AlphaFoldDB" id="A0A285AZ93"/>
<feature type="transmembrane region" description="Helical" evidence="3">
    <location>
        <begin position="393"/>
        <end position="415"/>
    </location>
</feature>
<feature type="transmembrane region" description="Helical" evidence="3">
    <location>
        <begin position="963"/>
        <end position="982"/>
    </location>
</feature>
<sequence>MSDGKFNLSALAVRERSITLFLIILITVAGVLSFFELGRAEDPPFTVKQMTIISAWPGATAQEMQDQVAEPLEKRMQELKWYDRSETYTRPGLAYTMLSLQDSTPPSQVQEEFYQARKKLGDEAKNLPAGVIGPMFNDEFSDVTFALFALKAKGEPQRLLVRDAESLRQRLLHVPGVKKVNIIGEQAERIFVSFSHDRLATLGVSPQDIFSALNSQNVLTPAGSIDTKGPQVFIRLDGAFDKLEKIRETPIVVQGRTLQLSDVATVERGYEDPATFQIRNQGETALLLGIVMRDGWNGLDLGKALDAETAKINAGMPLGMTLTKVTDQSVNISSAVDEFMIKFFVALLVVMVVCFVSMGWRVGVVVAAAVPLTLAIVFVVMEASGKNFDRITLGSLILALGLLVDDAIIAIEMMVVKMEEGYDRIKASAYAWSHTAAPMLAGTLVTAVGFMPNGFAQSTAGEYTSNMFWIVGIALIASWIVAVVFTPYLGVKMLPDIKKVEGGHAAIYNTRHYNRFRRLLAWVIARKWIVAGTVIAVFTVAILGMGLVKKQFFPTSDRPEVLVEVQMPYGTAIEQTNATAAKIEAWLRKQKEAKIVTSYIGQGAPRFFLAMAPELPDPSFAKIVVLTDNPEAREALKFRLREAVAGGLTPEARVRVTQLVFGPYSPYPVAYRVMGPDPTTLREIADKVEKVMQASPMMRTVNTDWGPRVPALHFTLNQDRLQAVGLTSNAAAQQLQFLLSGIPITSVREDIRSVQVMGRAAGDIRLDPAKIAGFTLVGAAGQRIPLSQIGEVEVQMEEPVMRRRDRIPTITVRGDIAENLQPPDVSTAITKALQPVIYTLPDGYRIEQAGSIEESGKATKAMVPLFPIMIAMTLLIIILQVRSMAAMVMVFLTAPLGLIGVVPTLLLFNQPFGINTLVGLIALSGILMRNTLILIGQIHHNEQEGLAPFHAVVEATVQRARPVLLTAMAAILAFIPLTHSVFWGTLAYTLIGGTFGGTIITLVFLPAMYAIWFKIRPDTQKPAEPQAAV</sequence>
<dbReference type="Gene3D" id="3.30.2090.10">
    <property type="entry name" value="Multidrug efflux transporter AcrB TolC docking domain, DN and DC subdomains"/>
    <property type="match status" value="2"/>
</dbReference>